<comment type="caution">
    <text evidence="1">The sequence shown here is derived from an EMBL/GenBank/DDBJ whole genome shotgun (WGS) entry which is preliminary data.</text>
</comment>
<dbReference type="EMBL" id="SODV01000001">
    <property type="protein sequence ID" value="TDX01794.1"/>
    <property type="molecule type" value="Genomic_DNA"/>
</dbReference>
<evidence type="ECO:0000313" key="2">
    <source>
        <dbReference type="Proteomes" id="UP000294498"/>
    </source>
</evidence>
<name>A0A4R8DTY3_9BACT</name>
<dbReference type="RefSeq" id="WP_162852596.1">
    <property type="nucleotide sequence ID" value="NZ_SODV01000001.1"/>
</dbReference>
<protein>
    <submittedName>
        <fullName evidence="1">RloB-like protein</fullName>
    </submittedName>
</protein>
<organism evidence="1 2">
    <name type="scientific">Dinghuibacter silviterrae</name>
    <dbReference type="NCBI Taxonomy" id="1539049"/>
    <lineage>
        <taxon>Bacteria</taxon>
        <taxon>Pseudomonadati</taxon>
        <taxon>Bacteroidota</taxon>
        <taxon>Chitinophagia</taxon>
        <taxon>Chitinophagales</taxon>
        <taxon>Chitinophagaceae</taxon>
        <taxon>Dinghuibacter</taxon>
    </lineage>
</organism>
<evidence type="ECO:0000313" key="1">
    <source>
        <dbReference type="EMBL" id="TDX01794.1"/>
    </source>
</evidence>
<proteinExistence type="predicted"/>
<sequence length="229" mass="26912">MSRIKKTDEKKPWAGKKLERDLSIKRQVKNTFLIYCEGANTEPEYFKAFPVNTETIVLAIGLGMSRSSLVKEIIRRVSEQGYLEGQPNFDEDRQIWCAFDRDDRGLPGEDEDFDEAVRLAREHSLHVAYSNDAFELWFCLHDHYIDTQLHRKQFYERLSKRLGLNYEVHGKEKEFAKSLYMLFLPFQAKAILHAERLHKVHEVEQRPSHHNPCTTVYQLVAALNKCLKQ</sequence>
<keyword evidence="2" id="KW-1185">Reference proteome</keyword>
<accession>A0A4R8DTY3</accession>
<dbReference type="Pfam" id="PF13707">
    <property type="entry name" value="RloB"/>
    <property type="match status" value="1"/>
</dbReference>
<dbReference type="InterPro" id="IPR025591">
    <property type="entry name" value="RloB"/>
</dbReference>
<dbReference type="Proteomes" id="UP000294498">
    <property type="component" value="Unassembled WGS sequence"/>
</dbReference>
<gene>
    <name evidence="1" type="ORF">EDB95_2837</name>
</gene>
<reference evidence="1 2" key="1">
    <citation type="submission" date="2019-03" db="EMBL/GenBank/DDBJ databases">
        <title>Genomic Encyclopedia of Type Strains, Phase IV (KMG-IV): sequencing the most valuable type-strain genomes for metagenomic binning, comparative biology and taxonomic classification.</title>
        <authorList>
            <person name="Goeker M."/>
        </authorList>
    </citation>
    <scope>NUCLEOTIDE SEQUENCE [LARGE SCALE GENOMIC DNA]</scope>
    <source>
        <strain evidence="1 2">DSM 100059</strain>
    </source>
</reference>
<dbReference type="AlphaFoldDB" id="A0A4R8DTY3"/>